<reference evidence="1 2" key="1">
    <citation type="submission" date="2016-04" db="EMBL/GenBank/DDBJ databases">
        <title>Genome analysis of Thermosulfurimonas dismutans, the first thermophilic sulfur-disproportionating bacterium of the phylum Thermodesulfobacteria.</title>
        <authorList>
            <person name="Mardanov A.V."/>
            <person name="Beletsky A.V."/>
            <person name="Kadnikov V.V."/>
            <person name="Slobodkin A.I."/>
            <person name="Ravin N.V."/>
        </authorList>
    </citation>
    <scope>NUCLEOTIDE SEQUENCE [LARGE SCALE GENOMIC DNA]</scope>
    <source>
        <strain evidence="1 2">S95</strain>
    </source>
</reference>
<name>A0A179D601_9BACT</name>
<dbReference type="Proteomes" id="UP000078390">
    <property type="component" value="Unassembled WGS sequence"/>
</dbReference>
<evidence type="ECO:0000313" key="1">
    <source>
        <dbReference type="EMBL" id="OAQ21525.1"/>
    </source>
</evidence>
<organism evidence="1 2">
    <name type="scientific">Thermosulfurimonas dismutans</name>
    <dbReference type="NCBI Taxonomy" id="999894"/>
    <lineage>
        <taxon>Bacteria</taxon>
        <taxon>Pseudomonadati</taxon>
        <taxon>Thermodesulfobacteriota</taxon>
        <taxon>Thermodesulfobacteria</taxon>
        <taxon>Thermodesulfobacteriales</taxon>
        <taxon>Thermodesulfobacteriaceae</taxon>
        <taxon>Thermosulfurimonas</taxon>
    </lineage>
</organism>
<protein>
    <submittedName>
        <fullName evidence="1">Uncharacterized protein</fullName>
    </submittedName>
</protein>
<evidence type="ECO:0000313" key="2">
    <source>
        <dbReference type="Proteomes" id="UP000078390"/>
    </source>
</evidence>
<comment type="caution">
    <text evidence="1">The sequence shown here is derived from an EMBL/GenBank/DDBJ whole genome shotgun (WGS) entry which is preliminary data.</text>
</comment>
<proteinExistence type="predicted"/>
<accession>A0A179D601</accession>
<keyword evidence="2" id="KW-1185">Reference proteome</keyword>
<dbReference type="EMBL" id="LWLG01000001">
    <property type="protein sequence ID" value="OAQ21525.1"/>
    <property type="molecule type" value="Genomic_DNA"/>
</dbReference>
<dbReference type="STRING" id="999894.TDIS_0043"/>
<dbReference type="AlphaFoldDB" id="A0A179D601"/>
<sequence>MIFPFFGEKTLGGGGDLPGLEEQPNQIFSRLFFSLKGPKAPKQRFLS</sequence>
<gene>
    <name evidence="1" type="ORF">TDIS_0043</name>
</gene>